<reference evidence="1" key="1">
    <citation type="journal article" date="2022" name="bioRxiv">
        <title>Sequencing and chromosome-scale assembly of the giantPleurodeles waltlgenome.</title>
        <authorList>
            <person name="Brown T."/>
            <person name="Elewa A."/>
            <person name="Iarovenko S."/>
            <person name="Subramanian E."/>
            <person name="Araus A.J."/>
            <person name="Petzold A."/>
            <person name="Susuki M."/>
            <person name="Suzuki K.-i.T."/>
            <person name="Hayashi T."/>
            <person name="Toyoda A."/>
            <person name="Oliveira C."/>
            <person name="Osipova E."/>
            <person name="Leigh N.D."/>
            <person name="Simon A."/>
            <person name="Yun M.H."/>
        </authorList>
    </citation>
    <scope>NUCLEOTIDE SEQUENCE</scope>
    <source>
        <strain evidence="1">20211129_DDA</strain>
        <tissue evidence="1">Liver</tissue>
    </source>
</reference>
<name>A0AAV7WC16_PLEWA</name>
<comment type="caution">
    <text evidence="1">The sequence shown here is derived from an EMBL/GenBank/DDBJ whole genome shotgun (WGS) entry which is preliminary data.</text>
</comment>
<dbReference type="Proteomes" id="UP001066276">
    <property type="component" value="Chromosome 1_2"/>
</dbReference>
<proteinExistence type="predicted"/>
<dbReference type="EMBL" id="JANPWB010000002">
    <property type="protein sequence ID" value="KAJ1210152.1"/>
    <property type="molecule type" value="Genomic_DNA"/>
</dbReference>
<dbReference type="AlphaFoldDB" id="A0AAV7WC16"/>
<keyword evidence="2" id="KW-1185">Reference proteome</keyword>
<evidence type="ECO:0000313" key="2">
    <source>
        <dbReference type="Proteomes" id="UP001066276"/>
    </source>
</evidence>
<dbReference type="PANTHER" id="PTHR19446">
    <property type="entry name" value="REVERSE TRANSCRIPTASES"/>
    <property type="match status" value="1"/>
</dbReference>
<organism evidence="1 2">
    <name type="scientific">Pleurodeles waltl</name>
    <name type="common">Iberian ribbed newt</name>
    <dbReference type="NCBI Taxonomy" id="8319"/>
    <lineage>
        <taxon>Eukaryota</taxon>
        <taxon>Metazoa</taxon>
        <taxon>Chordata</taxon>
        <taxon>Craniata</taxon>
        <taxon>Vertebrata</taxon>
        <taxon>Euteleostomi</taxon>
        <taxon>Amphibia</taxon>
        <taxon>Batrachia</taxon>
        <taxon>Caudata</taxon>
        <taxon>Salamandroidea</taxon>
        <taxon>Salamandridae</taxon>
        <taxon>Pleurodelinae</taxon>
        <taxon>Pleurodeles</taxon>
    </lineage>
</organism>
<accession>A0AAV7WC16</accession>
<gene>
    <name evidence="1" type="ORF">NDU88_005520</name>
</gene>
<evidence type="ECO:0000313" key="1">
    <source>
        <dbReference type="EMBL" id="KAJ1210152.1"/>
    </source>
</evidence>
<sequence length="383" mass="42636">MLNGKSSGKHSHQLLFSEAIAQPKTMAAQTAPPCSASSPTDLPALEATDHILQEIAAVGHHLEAKDKKITDLTVASTSIRADIAGFRETINDLDQHLAAVEGQVAALPDQETELRSLRAKVINLEDRSRRDNVRFFALQNNKGSVSSPQLLWAAAKAMIRGQLMRDAAISNAQRRDQQSKLEDCIVQATWEYTRTPTLSIRRHLELAKMELNSLYTSRAEYALQQMKGRHYEHGEKEGRLLVAQLHQREAALAISGLRNHDDTFITHPQAIAAEFVRFYQALYTPDTTEDTDRLDAFLERANIPCLSAEGSALLEGDISKEELQQAIANLPYHKVPGEDGFTSEFYKWTGAHTVDALYEAFGDVTSLSYGRKQVPEFKIEKKG</sequence>
<protein>
    <submittedName>
        <fullName evidence="1">Uncharacterized protein</fullName>
    </submittedName>
</protein>